<dbReference type="EMBL" id="FQXG01000009">
    <property type="protein sequence ID" value="SHI19832.1"/>
    <property type="molecule type" value="Genomic_DNA"/>
</dbReference>
<protein>
    <recommendedName>
        <fullName evidence="8">L-ornithine N(alpha)-acyltransferase</fullName>
        <ecNumber evidence="7">2.3.2.30</ecNumber>
    </recommendedName>
</protein>
<keyword evidence="3" id="KW-0808">Transferase</keyword>
<dbReference type="PANTHER" id="PTHR37323">
    <property type="entry name" value="GCN5-RELATED N-ACETYLTRANSFERASE"/>
    <property type="match status" value="1"/>
</dbReference>
<dbReference type="GO" id="GO:0006629">
    <property type="term" value="P:lipid metabolic process"/>
    <property type="evidence" value="ECO:0007669"/>
    <property type="project" value="UniProtKB-KW"/>
</dbReference>
<dbReference type="SUPFAM" id="SSF69593">
    <property type="entry name" value="Glycerol-3-phosphate (1)-acyltransferase"/>
    <property type="match status" value="1"/>
</dbReference>
<accession>A0A1M5Z6G1</accession>
<dbReference type="SMART" id="SM00563">
    <property type="entry name" value="PlsC"/>
    <property type="match status" value="1"/>
</dbReference>
<dbReference type="EC" id="2.3.2.30" evidence="7"/>
<name>A0A1M5Z6G1_9GAMM</name>
<keyword evidence="2" id="KW-0444">Lipid biosynthesis</keyword>
<dbReference type="PANTHER" id="PTHR37323:SF1">
    <property type="entry name" value="L-ORNITHINE N(ALPHA)-ACYLTRANSFERASE"/>
    <property type="match status" value="1"/>
</dbReference>
<dbReference type="InterPro" id="IPR016181">
    <property type="entry name" value="Acyl_CoA_acyltransferase"/>
</dbReference>
<dbReference type="CDD" id="cd07986">
    <property type="entry name" value="LPLAT_ACT14924-like"/>
    <property type="match status" value="1"/>
</dbReference>
<evidence type="ECO:0000256" key="8">
    <source>
        <dbReference type="ARBA" id="ARBA00039866"/>
    </source>
</evidence>
<comment type="function">
    <text evidence="9">Catalyzes the first step in the biosynthesis of ornithine lipids, which are phosphorus-free membrane lipids. Catalyzes the 3-hydroxyacyl-acyl carrier protein-dependent acylation of ornithine to form lyso-ornithine lipid (LOL).</text>
</comment>
<organism evidence="12 13">
    <name type="scientific">Ferrimonas marina</name>
    <dbReference type="NCBI Taxonomy" id="299255"/>
    <lineage>
        <taxon>Bacteria</taxon>
        <taxon>Pseudomonadati</taxon>
        <taxon>Pseudomonadota</taxon>
        <taxon>Gammaproteobacteria</taxon>
        <taxon>Alteromonadales</taxon>
        <taxon>Ferrimonadaceae</taxon>
        <taxon>Ferrimonas</taxon>
    </lineage>
</organism>
<evidence type="ECO:0000256" key="2">
    <source>
        <dbReference type="ARBA" id="ARBA00022516"/>
    </source>
</evidence>
<proteinExistence type="inferred from homology"/>
<evidence type="ECO:0000256" key="3">
    <source>
        <dbReference type="ARBA" id="ARBA00022679"/>
    </source>
</evidence>
<comment type="pathway">
    <text evidence="1">Lipid metabolism.</text>
</comment>
<evidence type="ECO:0000256" key="10">
    <source>
        <dbReference type="ARBA" id="ARBA00047785"/>
    </source>
</evidence>
<dbReference type="AlphaFoldDB" id="A0A1M5Z6G1"/>
<evidence type="ECO:0000256" key="1">
    <source>
        <dbReference type="ARBA" id="ARBA00005189"/>
    </source>
</evidence>
<dbReference type="Pfam" id="PF19576">
    <property type="entry name" value="Acyltransf_2"/>
    <property type="match status" value="1"/>
</dbReference>
<comment type="similarity">
    <text evidence="6">Belongs to the acetyltransferase family. OlsB subfamily.</text>
</comment>
<evidence type="ECO:0000259" key="11">
    <source>
        <dbReference type="SMART" id="SM00563"/>
    </source>
</evidence>
<dbReference type="GO" id="GO:0043810">
    <property type="term" value="F:ornithine-acyl [acyl carrier protein] N-acyltransferase activity"/>
    <property type="evidence" value="ECO:0007669"/>
    <property type="project" value="UniProtKB-EC"/>
</dbReference>
<dbReference type="InterPro" id="IPR002123">
    <property type="entry name" value="Plipid/glycerol_acylTrfase"/>
</dbReference>
<evidence type="ECO:0000313" key="13">
    <source>
        <dbReference type="Proteomes" id="UP000184268"/>
    </source>
</evidence>
<evidence type="ECO:0000256" key="7">
    <source>
        <dbReference type="ARBA" id="ARBA00039058"/>
    </source>
</evidence>
<reference evidence="12 13" key="1">
    <citation type="submission" date="2016-11" db="EMBL/GenBank/DDBJ databases">
        <authorList>
            <person name="Jaros S."/>
            <person name="Januszkiewicz K."/>
            <person name="Wedrychowicz H."/>
        </authorList>
    </citation>
    <scope>NUCLEOTIDE SEQUENCE [LARGE SCALE GENOMIC DNA]</scope>
    <source>
        <strain evidence="12 13">DSM 16917</strain>
    </source>
</reference>
<evidence type="ECO:0000256" key="5">
    <source>
        <dbReference type="ARBA" id="ARBA00023315"/>
    </source>
</evidence>
<keyword evidence="13" id="KW-1185">Reference proteome</keyword>
<dbReference type="OrthoDB" id="1113830at2"/>
<dbReference type="Pfam" id="PF13444">
    <property type="entry name" value="Acetyltransf_5"/>
    <property type="match status" value="1"/>
</dbReference>
<dbReference type="SUPFAM" id="SSF55729">
    <property type="entry name" value="Acyl-CoA N-acyltransferases (Nat)"/>
    <property type="match status" value="1"/>
</dbReference>
<dbReference type="RefSeq" id="WP_067664675.1">
    <property type="nucleotide sequence ID" value="NZ_FQXG01000009.1"/>
</dbReference>
<evidence type="ECO:0000256" key="6">
    <source>
        <dbReference type="ARBA" id="ARBA00038095"/>
    </source>
</evidence>
<evidence type="ECO:0000256" key="4">
    <source>
        <dbReference type="ARBA" id="ARBA00023098"/>
    </source>
</evidence>
<gene>
    <name evidence="12" type="ORF">SAMN02745129_4751</name>
</gene>
<keyword evidence="5" id="KW-0012">Acyltransferase</keyword>
<dbReference type="Proteomes" id="UP000184268">
    <property type="component" value="Unassembled WGS sequence"/>
</dbReference>
<keyword evidence="4" id="KW-0443">Lipid metabolism</keyword>
<dbReference type="InterPro" id="IPR045746">
    <property type="entry name" value="ACT14924-like_Acyltransf_dom"/>
</dbReference>
<dbReference type="InterPro" id="IPR052351">
    <property type="entry name" value="Ornithine_N-alpha-AT"/>
</dbReference>
<evidence type="ECO:0000313" key="12">
    <source>
        <dbReference type="EMBL" id="SHI19832.1"/>
    </source>
</evidence>
<evidence type="ECO:0000256" key="9">
    <source>
        <dbReference type="ARBA" id="ARBA00045724"/>
    </source>
</evidence>
<feature type="domain" description="Phospholipid/glycerol acyltransferase" evidence="11">
    <location>
        <begin position="77"/>
        <end position="193"/>
    </location>
</feature>
<sequence length="568" mass="64623">MITVDRLLDRHFPNLPLRPLATPMLKKLLCESAFQQFERQHPDLKGISFVEGVLDYFDFGYRVDPRQQERIPTSGRLVIIANHPIGSLDGLALLKMVSDLRGDVKVVANAVLSELAPLEPLLCPVNVFGRTGRKQYQAIQQHLKQEGAVILFPSGEVSRLRPQGVRDTRWHSGFLRLAREAKAPILPIRIAARCSSAFYLTSMVYKPLATLLLVQEMFGQRNKHATMHVGELVPVSSFAETDEPMEKQIQRFKRHLYRLGSKRRPLLTTQSAIAAPQSRKALQQTLAQCEDLGITPDGMRIYLYDYRDDCCVIKEIGRLREVAFRAVGEGTGHRRDLDRFDRHYRHIVLWDPSQLEIVGSYRFGDARQIQAQRGIEGLYSASLFDYGDGMQPYLEQGLELGRSFVQPAYWGKRALDYLWFGIGAVLARNPQYRYLFGPVSLSADFPPQARALIVAFYQAHFGRDPNEALARHRLPYRFDQELEGDNPFAGLDYKTEFTELKATLSGMGISVPTLYKQYSELCEPGGVGFVDFGTDPEFNDCIDGLVLIDVQRLKPHRKARYLQARRPH</sequence>
<comment type="catalytic activity">
    <reaction evidence="10">
        <text>a (3R)-hydroxyacyl-[ACP] + L-ornithine = a lyso-ornithine lipid + holo-[ACP] + H(+)</text>
        <dbReference type="Rhea" id="RHEA:20633"/>
        <dbReference type="Rhea" id="RHEA-COMP:9685"/>
        <dbReference type="Rhea" id="RHEA-COMP:9945"/>
        <dbReference type="ChEBI" id="CHEBI:15378"/>
        <dbReference type="ChEBI" id="CHEBI:46911"/>
        <dbReference type="ChEBI" id="CHEBI:64479"/>
        <dbReference type="ChEBI" id="CHEBI:78827"/>
        <dbReference type="ChEBI" id="CHEBI:138482"/>
        <dbReference type="EC" id="2.3.2.30"/>
    </reaction>
    <physiologicalReaction direction="left-to-right" evidence="10">
        <dbReference type="Rhea" id="RHEA:20634"/>
    </physiologicalReaction>
</comment>